<dbReference type="InterPro" id="IPR036390">
    <property type="entry name" value="WH_DNA-bd_sf"/>
</dbReference>
<name>A0A830ET87_9EURY</name>
<organism evidence="1 2">
    <name type="scientific">Haloarcula sebkhae</name>
    <dbReference type="NCBI Taxonomy" id="932660"/>
    <lineage>
        <taxon>Archaea</taxon>
        <taxon>Methanobacteriati</taxon>
        <taxon>Methanobacteriota</taxon>
        <taxon>Stenosarchaea group</taxon>
        <taxon>Halobacteria</taxon>
        <taxon>Halobacteriales</taxon>
        <taxon>Haloarculaceae</taxon>
        <taxon>Haloarcula</taxon>
    </lineage>
</organism>
<gene>
    <name evidence="1" type="ORF">GCM10009067_28160</name>
</gene>
<dbReference type="SUPFAM" id="SSF46785">
    <property type="entry name" value="Winged helix' DNA-binding domain"/>
    <property type="match status" value="1"/>
</dbReference>
<dbReference type="AlphaFoldDB" id="A0A830ET87"/>
<dbReference type="EMBL" id="BMPD01000005">
    <property type="protein sequence ID" value="GGK74340.1"/>
    <property type="molecule type" value="Genomic_DNA"/>
</dbReference>
<accession>A0A830ET87</accession>
<proteinExistence type="predicted"/>
<comment type="caution">
    <text evidence="1">The sequence shown here is derived from an EMBL/GenBank/DDBJ whole genome shotgun (WGS) entry which is preliminary data.</text>
</comment>
<dbReference type="OrthoDB" id="338176at2157"/>
<evidence type="ECO:0000313" key="1">
    <source>
        <dbReference type="EMBL" id="GGK74340.1"/>
    </source>
</evidence>
<dbReference type="InterPro" id="IPR036388">
    <property type="entry name" value="WH-like_DNA-bd_sf"/>
</dbReference>
<reference evidence="1" key="1">
    <citation type="journal article" date="2014" name="Int. J. Syst. Evol. Microbiol.">
        <title>Complete genome sequence of Corynebacterium casei LMG S-19264T (=DSM 44701T), isolated from a smear-ripened cheese.</title>
        <authorList>
            <consortium name="US DOE Joint Genome Institute (JGI-PGF)"/>
            <person name="Walter F."/>
            <person name="Albersmeier A."/>
            <person name="Kalinowski J."/>
            <person name="Ruckert C."/>
        </authorList>
    </citation>
    <scope>NUCLEOTIDE SEQUENCE</scope>
    <source>
        <strain evidence="1">JCM 19018</strain>
    </source>
</reference>
<dbReference type="RefSeq" id="WP_188978920.1">
    <property type="nucleotide sequence ID" value="NZ_BMPD01000005.1"/>
</dbReference>
<dbReference type="Proteomes" id="UP000614221">
    <property type="component" value="Unassembled WGS sequence"/>
</dbReference>
<evidence type="ECO:0008006" key="3">
    <source>
        <dbReference type="Google" id="ProtNLM"/>
    </source>
</evidence>
<dbReference type="Gene3D" id="1.10.10.10">
    <property type="entry name" value="Winged helix-like DNA-binding domain superfamily/Winged helix DNA-binding domain"/>
    <property type="match status" value="1"/>
</dbReference>
<evidence type="ECO:0000313" key="2">
    <source>
        <dbReference type="Proteomes" id="UP000614221"/>
    </source>
</evidence>
<reference evidence="1" key="2">
    <citation type="submission" date="2020-09" db="EMBL/GenBank/DDBJ databases">
        <authorList>
            <person name="Sun Q."/>
            <person name="Ohkuma M."/>
        </authorList>
    </citation>
    <scope>NUCLEOTIDE SEQUENCE</scope>
    <source>
        <strain evidence="1">JCM 19018</strain>
    </source>
</reference>
<protein>
    <recommendedName>
        <fullName evidence="3">Phage PhiH1 repressor protein</fullName>
    </recommendedName>
</protein>
<sequence>MAVEPPDELKLTETDFLILSVLRDGRNIPANIALDIDRARNYINQRMPYLLDYGLVEKIGPYEDSGLYELTERGRLAYEHRAEYHHDGVDFDELLDELVDED</sequence>